<accession>A0ABP6YXV8</accession>
<proteinExistence type="predicted"/>
<feature type="region of interest" description="Disordered" evidence="1">
    <location>
        <begin position="59"/>
        <end position="82"/>
    </location>
</feature>
<evidence type="ECO:0000256" key="1">
    <source>
        <dbReference type="SAM" id="MobiDB-lite"/>
    </source>
</evidence>
<reference evidence="3" key="1">
    <citation type="journal article" date="2019" name="Int. J. Syst. Evol. Microbiol.">
        <title>The Global Catalogue of Microorganisms (GCM) 10K type strain sequencing project: providing services to taxonomists for standard genome sequencing and annotation.</title>
        <authorList>
            <consortium name="The Broad Institute Genomics Platform"/>
            <consortium name="The Broad Institute Genome Sequencing Center for Infectious Disease"/>
            <person name="Wu L."/>
            <person name="Ma J."/>
        </authorList>
    </citation>
    <scope>NUCLEOTIDE SEQUENCE [LARGE SCALE GENOMIC DNA]</scope>
    <source>
        <strain evidence="3">JCM 17656</strain>
    </source>
</reference>
<evidence type="ECO:0000313" key="2">
    <source>
        <dbReference type="EMBL" id="GAA3593350.1"/>
    </source>
</evidence>
<keyword evidence="3" id="KW-1185">Reference proteome</keyword>
<gene>
    <name evidence="2" type="ORF">GCM10022295_88620</name>
</gene>
<feature type="compositionally biased region" description="Gly residues" evidence="1">
    <location>
        <begin position="67"/>
        <end position="76"/>
    </location>
</feature>
<name>A0ABP6YXV8_9ACTN</name>
<evidence type="ECO:0000313" key="3">
    <source>
        <dbReference type="Proteomes" id="UP001500707"/>
    </source>
</evidence>
<organism evidence="2 3">
    <name type="scientific">Streptomyces osmaniensis</name>
    <dbReference type="NCBI Taxonomy" id="593134"/>
    <lineage>
        <taxon>Bacteria</taxon>
        <taxon>Bacillati</taxon>
        <taxon>Actinomycetota</taxon>
        <taxon>Actinomycetes</taxon>
        <taxon>Kitasatosporales</taxon>
        <taxon>Streptomycetaceae</taxon>
        <taxon>Streptomyces</taxon>
    </lineage>
</organism>
<dbReference type="EMBL" id="BAABCE010000031">
    <property type="protein sequence ID" value="GAA3593350.1"/>
    <property type="molecule type" value="Genomic_DNA"/>
</dbReference>
<sequence>MFCKNGWVMDESEARALLCRLLPGLRAGAEAGRWTGRLDTILAPVRDGGSAAEALTRLGLEPSAGEAPGGDRGGPGPHALWGGSRAEVTGAYVCPGTPPCPRRSGRDADGRPPVCGLRDVLMTFRQS</sequence>
<protein>
    <submittedName>
        <fullName evidence="2">Uncharacterized protein</fullName>
    </submittedName>
</protein>
<comment type="caution">
    <text evidence="2">The sequence shown here is derived from an EMBL/GenBank/DDBJ whole genome shotgun (WGS) entry which is preliminary data.</text>
</comment>
<dbReference type="Proteomes" id="UP001500707">
    <property type="component" value="Unassembled WGS sequence"/>
</dbReference>